<gene>
    <name evidence="1" type="ORF">LMG19083_03401</name>
</gene>
<evidence type="ECO:0000313" key="1">
    <source>
        <dbReference type="EMBL" id="CAJ0800142.1"/>
    </source>
</evidence>
<name>A0ABM9JQK9_9RALS</name>
<dbReference type="EMBL" id="CATZBU010000008">
    <property type="protein sequence ID" value="CAJ0800142.1"/>
    <property type="molecule type" value="Genomic_DNA"/>
</dbReference>
<accession>A0ABM9JQK9</accession>
<protein>
    <submittedName>
        <fullName evidence="1">Uncharacterized protein</fullName>
    </submittedName>
</protein>
<organism evidence="1 2">
    <name type="scientific">Ralstonia psammae</name>
    <dbReference type="NCBI Taxonomy" id="3058598"/>
    <lineage>
        <taxon>Bacteria</taxon>
        <taxon>Pseudomonadati</taxon>
        <taxon>Pseudomonadota</taxon>
        <taxon>Betaproteobacteria</taxon>
        <taxon>Burkholderiales</taxon>
        <taxon>Burkholderiaceae</taxon>
        <taxon>Ralstonia</taxon>
    </lineage>
</organism>
<comment type="caution">
    <text evidence="1">The sequence shown here is derived from an EMBL/GenBank/DDBJ whole genome shotgun (WGS) entry which is preliminary data.</text>
</comment>
<keyword evidence="2" id="KW-1185">Reference proteome</keyword>
<reference evidence="1 2" key="1">
    <citation type="submission" date="2023-07" db="EMBL/GenBank/DDBJ databases">
        <authorList>
            <person name="Peeters C."/>
        </authorList>
    </citation>
    <scope>NUCLEOTIDE SEQUENCE [LARGE SCALE GENOMIC DNA]</scope>
    <source>
        <strain evidence="1 2">LMG 19083</strain>
    </source>
</reference>
<sequence length="79" mass="9096">MTLENTMPQYDTSLRELIAKWFGLSATPHLRITRLHCSGVDCGCVRAELTTSARPLAILFFRHQAGCWRLFPPSHVRRR</sequence>
<dbReference type="Proteomes" id="UP001189813">
    <property type="component" value="Unassembled WGS sequence"/>
</dbReference>
<proteinExistence type="predicted"/>
<evidence type="ECO:0000313" key="2">
    <source>
        <dbReference type="Proteomes" id="UP001189813"/>
    </source>
</evidence>